<protein>
    <submittedName>
        <fullName evidence="2">Uncharacterized protein</fullName>
    </submittedName>
</protein>
<dbReference type="Proteomes" id="UP001628156">
    <property type="component" value="Unassembled WGS sequence"/>
</dbReference>
<name>A0ABQ0DSV3_9EUKA</name>
<feature type="coiled-coil region" evidence="1">
    <location>
        <begin position="16"/>
        <end position="71"/>
    </location>
</feature>
<evidence type="ECO:0000313" key="2">
    <source>
        <dbReference type="EMBL" id="GAB1225941.1"/>
    </source>
</evidence>
<keyword evidence="1" id="KW-0175">Coiled coil</keyword>
<evidence type="ECO:0000256" key="1">
    <source>
        <dbReference type="SAM" id="Coils"/>
    </source>
</evidence>
<organism evidence="2 3">
    <name type="scientific">Entamoeba nuttalli</name>
    <dbReference type="NCBI Taxonomy" id="412467"/>
    <lineage>
        <taxon>Eukaryota</taxon>
        <taxon>Amoebozoa</taxon>
        <taxon>Evosea</taxon>
        <taxon>Archamoebae</taxon>
        <taxon>Mastigamoebida</taxon>
        <taxon>Entamoebidae</taxon>
        <taxon>Entamoeba</taxon>
    </lineage>
</organism>
<proteinExistence type="predicted"/>
<sequence length="145" mass="16860">MQEVNVNINVDQYVQMKLALEKSEQMENEKKELKTKIECLSEENLQYVKEIENLRKQLNEEKINKEVSKIELAKMQGVIYKLEGEKSILIYQVDSLKNDISSLQFKLNYLLQNKKEEGIVFPLRHETLSSGLTISSILPPELSVM</sequence>
<evidence type="ECO:0000313" key="3">
    <source>
        <dbReference type="Proteomes" id="UP001628156"/>
    </source>
</evidence>
<gene>
    <name evidence="2" type="ORF">ENUP19_0266G0030</name>
</gene>
<reference evidence="2 3" key="1">
    <citation type="journal article" date="2019" name="PLoS Negl. Trop. Dis.">
        <title>Whole genome sequencing of Entamoeba nuttalli reveals mammalian host-related molecular signatures and a novel octapeptide-repeat surface protein.</title>
        <authorList>
            <person name="Tanaka M."/>
            <person name="Makiuchi T."/>
            <person name="Komiyama T."/>
            <person name="Shiina T."/>
            <person name="Osaki K."/>
            <person name="Tachibana H."/>
        </authorList>
    </citation>
    <scope>NUCLEOTIDE SEQUENCE [LARGE SCALE GENOMIC DNA]</scope>
    <source>
        <strain evidence="2 3">P19-061405</strain>
    </source>
</reference>
<comment type="caution">
    <text evidence="2">The sequence shown here is derived from an EMBL/GenBank/DDBJ whole genome shotgun (WGS) entry which is preliminary data.</text>
</comment>
<keyword evidence="3" id="KW-1185">Reference proteome</keyword>
<accession>A0ABQ0DSV3</accession>
<dbReference type="EMBL" id="BAAFRS010000266">
    <property type="protein sequence ID" value="GAB1225941.1"/>
    <property type="molecule type" value="Genomic_DNA"/>
</dbReference>